<comment type="caution">
    <text evidence="2">The sequence shown here is derived from an EMBL/GenBank/DDBJ whole genome shotgun (WGS) entry which is preliminary data.</text>
</comment>
<feature type="region of interest" description="Disordered" evidence="1">
    <location>
        <begin position="36"/>
        <end position="57"/>
    </location>
</feature>
<accession>A0A645FSS2</accession>
<evidence type="ECO:0000256" key="1">
    <source>
        <dbReference type="SAM" id="MobiDB-lite"/>
    </source>
</evidence>
<organism evidence="2">
    <name type="scientific">bioreactor metagenome</name>
    <dbReference type="NCBI Taxonomy" id="1076179"/>
    <lineage>
        <taxon>unclassified sequences</taxon>
        <taxon>metagenomes</taxon>
        <taxon>ecological metagenomes</taxon>
    </lineage>
</organism>
<feature type="region of interest" description="Disordered" evidence="1">
    <location>
        <begin position="77"/>
        <end position="100"/>
    </location>
</feature>
<feature type="compositionally biased region" description="Basic residues" evidence="1">
    <location>
        <begin position="38"/>
        <end position="53"/>
    </location>
</feature>
<sequence>MDLRQLGRIERLAAIGNARGMQRAPEPAEDFEVAARKGLQHQHRHPPDRRFRQRLPGNKGADFGLDLIADAEKEGKIAGRIGQRRPGLARTDDFSRRRTRDRHLAVPAAENGVRIVRVSGQRVDRQRKAPDRTVGGGFDNQSAQ</sequence>
<feature type="compositionally biased region" description="Basic and acidic residues" evidence="1">
    <location>
        <begin position="122"/>
        <end position="131"/>
    </location>
</feature>
<feature type="region of interest" description="Disordered" evidence="1">
    <location>
        <begin position="120"/>
        <end position="144"/>
    </location>
</feature>
<evidence type="ECO:0000313" key="2">
    <source>
        <dbReference type="EMBL" id="MPN16479.1"/>
    </source>
</evidence>
<dbReference type="AlphaFoldDB" id="A0A645FSS2"/>
<gene>
    <name evidence="2" type="ORF">SDC9_163823</name>
</gene>
<reference evidence="2" key="1">
    <citation type="submission" date="2019-08" db="EMBL/GenBank/DDBJ databases">
        <authorList>
            <person name="Kucharzyk K."/>
            <person name="Murdoch R.W."/>
            <person name="Higgins S."/>
            <person name="Loffler F."/>
        </authorList>
    </citation>
    <scope>NUCLEOTIDE SEQUENCE</scope>
</reference>
<protein>
    <submittedName>
        <fullName evidence="2">Uncharacterized protein</fullName>
    </submittedName>
</protein>
<dbReference type="EMBL" id="VSSQ01063438">
    <property type="protein sequence ID" value="MPN16479.1"/>
    <property type="molecule type" value="Genomic_DNA"/>
</dbReference>
<proteinExistence type="predicted"/>
<name>A0A645FSS2_9ZZZZ</name>